<evidence type="ECO:0000256" key="1">
    <source>
        <dbReference type="SAM" id="MobiDB-lite"/>
    </source>
</evidence>
<gene>
    <name evidence="2" type="ORF">PECUL_23A006396</name>
</gene>
<feature type="region of interest" description="Disordered" evidence="1">
    <location>
        <begin position="173"/>
        <end position="203"/>
    </location>
</feature>
<dbReference type="Proteomes" id="UP001295444">
    <property type="component" value="Chromosome 07"/>
</dbReference>
<accession>A0AAD1SVC0</accession>
<sequence>MGPTAVTNSLNSGLEGGEGMGEAADRPARNPLKANSDTAEVHPRAFSLPPLPVGDIPAPAVYPPLTLTSQRLRTPRVPNSKMADTTRQSANLETNGKPPNYTLTKLDAIFAAFWTRIAERALNTAKANRTTLAPTPPALPDTKRGRRMIAARDPPKRHRKQVRWHKQKRRAFTMTSTHPQCKLQQPHSGLKAPNPPGQRRSTAKAQLYHPDTWHLAISTPLKSQETGAPGDCIWRPEGIG</sequence>
<protein>
    <submittedName>
        <fullName evidence="2">Uncharacterized protein</fullName>
    </submittedName>
</protein>
<evidence type="ECO:0000313" key="3">
    <source>
        <dbReference type="Proteomes" id="UP001295444"/>
    </source>
</evidence>
<feature type="region of interest" description="Disordered" evidence="1">
    <location>
        <begin position="1"/>
        <end position="40"/>
    </location>
</feature>
<dbReference type="EMBL" id="OW240918">
    <property type="protein sequence ID" value="CAH2307440.1"/>
    <property type="molecule type" value="Genomic_DNA"/>
</dbReference>
<feature type="compositionally biased region" description="Polar residues" evidence="1">
    <location>
        <begin position="173"/>
        <end position="187"/>
    </location>
</feature>
<name>A0AAD1SVC0_PELCU</name>
<organism evidence="2 3">
    <name type="scientific">Pelobates cultripes</name>
    <name type="common">Western spadefoot toad</name>
    <dbReference type="NCBI Taxonomy" id="61616"/>
    <lineage>
        <taxon>Eukaryota</taxon>
        <taxon>Metazoa</taxon>
        <taxon>Chordata</taxon>
        <taxon>Craniata</taxon>
        <taxon>Vertebrata</taxon>
        <taxon>Euteleostomi</taxon>
        <taxon>Amphibia</taxon>
        <taxon>Batrachia</taxon>
        <taxon>Anura</taxon>
        <taxon>Pelobatoidea</taxon>
        <taxon>Pelobatidae</taxon>
        <taxon>Pelobates</taxon>
    </lineage>
</organism>
<proteinExistence type="predicted"/>
<evidence type="ECO:0000313" key="2">
    <source>
        <dbReference type="EMBL" id="CAH2307440.1"/>
    </source>
</evidence>
<reference evidence="2" key="1">
    <citation type="submission" date="2022-03" db="EMBL/GenBank/DDBJ databases">
        <authorList>
            <person name="Alioto T."/>
            <person name="Alioto T."/>
            <person name="Gomez Garrido J."/>
        </authorList>
    </citation>
    <scope>NUCLEOTIDE SEQUENCE</scope>
</reference>
<dbReference type="AlphaFoldDB" id="A0AAD1SVC0"/>
<keyword evidence="3" id="KW-1185">Reference proteome</keyword>